<dbReference type="EMBL" id="MU842815">
    <property type="protein sequence ID" value="KAK2034388.1"/>
    <property type="molecule type" value="Genomic_DNA"/>
</dbReference>
<dbReference type="AlphaFoldDB" id="A0AAD9HSQ4"/>
<sequence length="74" mass="8302">MPFRSFSANWPRAPLVLLGCYCPPFSYLDIIASTLLLPTSPRLPVQSFRVLTSFSQTLRANPDFPNLETNLTSL</sequence>
<accession>A0AAD9HSQ4</accession>
<reference evidence="1" key="1">
    <citation type="submission" date="2021-06" db="EMBL/GenBank/DDBJ databases">
        <title>Comparative genomics, transcriptomics and evolutionary studies reveal genomic signatures of adaptation to plant cell wall in hemibiotrophic fungi.</title>
        <authorList>
            <consortium name="DOE Joint Genome Institute"/>
            <person name="Baroncelli R."/>
            <person name="Diaz J.F."/>
            <person name="Benocci T."/>
            <person name="Peng M."/>
            <person name="Battaglia E."/>
            <person name="Haridas S."/>
            <person name="Andreopoulos W."/>
            <person name="Labutti K."/>
            <person name="Pangilinan J."/>
            <person name="Floch G.L."/>
            <person name="Makela M.R."/>
            <person name="Henrissat B."/>
            <person name="Grigoriev I.V."/>
            <person name="Crouch J.A."/>
            <person name="De Vries R.P."/>
            <person name="Sukno S.A."/>
            <person name="Thon M.R."/>
        </authorList>
    </citation>
    <scope>NUCLEOTIDE SEQUENCE</scope>
    <source>
        <strain evidence="1">MAFF235873</strain>
    </source>
</reference>
<evidence type="ECO:0000313" key="1">
    <source>
        <dbReference type="EMBL" id="KAK2034388.1"/>
    </source>
</evidence>
<protein>
    <submittedName>
        <fullName evidence="1">Uncharacterized protein</fullName>
    </submittedName>
</protein>
<keyword evidence="2" id="KW-1185">Reference proteome</keyword>
<name>A0AAD9HSQ4_9PEZI</name>
<organism evidence="1 2">
    <name type="scientific">Colletotrichum zoysiae</name>
    <dbReference type="NCBI Taxonomy" id="1216348"/>
    <lineage>
        <taxon>Eukaryota</taxon>
        <taxon>Fungi</taxon>
        <taxon>Dikarya</taxon>
        <taxon>Ascomycota</taxon>
        <taxon>Pezizomycotina</taxon>
        <taxon>Sordariomycetes</taxon>
        <taxon>Hypocreomycetidae</taxon>
        <taxon>Glomerellales</taxon>
        <taxon>Glomerellaceae</taxon>
        <taxon>Colletotrichum</taxon>
        <taxon>Colletotrichum graminicola species complex</taxon>
    </lineage>
</organism>
<comment type="caution">
    <text evidence="1">The sequence shown here is derived from an EMBL/GenBank/DDBJ whole genome shotgun (WGS) entry which is preliminary data.</text>
</comment>
<dbReference type="Proteomes" id="UP001232148">
    <property type="component" value="Unassembled WGS sequence"/>
</dbReference>
<evidence type="ECO:0000313" key="2">
    <source>
        <dbReference type="Proteomes" id="UP001232148"/>
    </source>
</evidence>
<gene>
    <name evidence="1" type="ORF">LX32DRAFT_634522</name>
</gene>
<proteinExistence type="predicted"/>